<dbReference type="Pfam" id="PF13185">
    <property type="entry name" value="GAF_2"/>
    <property type="match status" value="1"/>
</dbReference>
<dbReference type="PIRSF" id="PIRSF036625">
    <property type="entry name" value="GAF_ANTAR"/>
    <property type="match status" value="1"/>
</dbReference>
<keyword evidence="3" id="KW-0805">Transcription regulation</keyword>
<dbReference type="InterPro" id="IPR011006">
    <property type="entry name" value="CheY-like_superfamily"/>
</dbReference>
<dbReference type="Gene3D" id="1.10.10.10">
    <property type="entry name" value="Winged helix-like DNA-binding domain superfamily/Winged helix DNA-binding domain"/>
    <property type="match status" value="1"/>
</dbReference>
<dbReference type="InterPro" id="IPR036388">
    <property type="entry name" value="WH-like_DNA-bd_sf"/>
</dbReference>
<evidence type="ECO:0000256" key="3">
    <source>
        <dbReference type="ARBA" id="ARBA00023015"/>
    </source>
</evidence>
<dbReference type="SMART" id="SM00065">
    <property type="entry name" value="GAF"/>
    <property type="match status" value="1"/>
</dbReference>
<evidence type="ECO:0000256" key="2">
    <source>
        <dbReference type="ARBA" id="ARBA00022777"/>
    </source>
</evidence>
<dbReference type="SMART" id="SM01012">
    <property type="entry name" value="ANTAR"/>
    <property type="match status" value="1"/>
</dbReference>
<dbReference type="RefSeq" id="WP_208879298.1">
    <property type="nucleotide sequence ID" value="NZ_CP031320.1"/>
</dbReference>
<dbReference type="SUPFAM" id="SSF55781">
    <property type="entry name" value="GAF domain-like"/>
    <property type="match status" value="1"/>
</dbReference>
<dbReference type="InterPro" id="IPR005561">
    <property type="entry name" value="ANTAR"/>
</dbReference>
<dbReference type="KEGG" id="sarm:DVA86_16790"/>
<keyword evidence="4" id="KW-0804">Transcription</keyword>
<evidence type="ECO:0000313" key="6">
    <source>
        <dbReference type="EMBL" id="AXK34070.1"/>
    </source>
</evidence>
<dbReference type="InterPro" id="IPR029016">
    <property type="entry name" value="GAF-like_dom_sf"/>
</dbReference>
<evidence type="ECO:0000259" key="5">
    <source>
        <dbReference type="PROSITE" id="PS50921"/>
    </source>
</evidence>
<accession>A0A345XR04</accession>
<evidence type="ECO:0000256" key="4">
    <source>
        <dbReference type="ARBA" id="ARBA00023163"/>
    </source>
</evidence>
<protein>
    <submittedName>
        <fullName evidence="6">ANTAR domain-containing protein</fullName>
    </submittedName>
</protein>
<dbReference type="GO" id="GO:0003723">
    <property type="term" value="F:RNA binding"/>
    <property type="evidence" value="ECO:0007669"/>
    <property type="project" value="InterPro"/>
</dbReference>
<dbReference type="InterPro" id="IPR012074">
    <property type="entry name" value="GAF_ANTAR"/>
</dbReference>
<dbReference type="GO" id="GO:0016301">
    <property type="term" value="F:kinase activity"/>
    <property type="evidence" value="ECO:0007669"/>
    <property type="project" value="UniProtKB-KW"/>
</dbReference>
<keyword evidence="1" id="KW-0808">Transferase</keyword>
<reference evidence="6 7" key="1">
    <citation type="submission" date="2018-07" db="EMBL/GenBank/DDBJ databases">
        <title>Draft genome of the type strain Streptomyces armeniacus ATCC 15676.</title>
        <authorList>
            <person name="Labana P."/>
            <person name="Gosse J.T."/>
            <person name="Boddy C.N."/>
        </authorList>
    </citation>
    <scope>NUCLEOTIDE SEQUENCE [LARGE SCALE GENOMIC DNA]</scope>
    <source>
        <strain evidence="6 7">ATCC 15676</strain>
    </source>
</reference>
<proteinExistence type="predicted"/>
<feature type="domain" description="ANTAR" evidence="5">
    <location>
        <begin position="164"/>
        <end position="225"/>
    </location>
</feature>
<dbReference type="SUPFAM" id="SSF52172">
    <property type="entry name" value="CheY-like"/>
    <property type="match status" value="1"/>
</dbReference>
<evidence type="ECO:0000313" key="7">
    <source>
        <dbReference type="Proteomes" id="UP000254425"/>
    </source>
</evidence>
<dbReference type="EMBL" id="CP031320">
    <property type="protein sequence ID" value="AXK34070.1"/>
    <property type="molecule type" value="Genomic_DNA"/>
</dbReference>
<sequence length="244" mass="26385">MAVAQHAETELAAVFASMARKLDREATKQQTLQQVVELAPTVVHGADHAGVTVQRRGKRLESPAYSDPRVLEIDRAQFEENQGPSLENVTDEPVLIVPDMLAEQRWPRFARRTAKLGVRSMVTCQLLGERGTLGSLNLYAETPGAFDESAIHAAVIYSAHAALAMSQAALVDSLSAAIESRQTIGEATGLLMERYGVTSPQAFQMLVQASQHMNVKLRHIAAMVVEKRVSPGDLPPQHAGDGGD</sequence>
<dbReference type="AlphaFoldDB" id="A0A345XR04"/>
<dbReference type="Proteomes" id="UP000254425">
    <property type="component" value="Chromosome"/>
</dbReference>
<dbReference type="PROSITE" id="PS50921">
    <property type="entry name" value="ANTAR"/>
    <property type="match status" value="1"/>
</dbReference>
<organism evidence="6 7">
    <name type="scientific">Streptomyces armeniacus</name>
    <dbReference type="NCBI Taxonomy" id="83291"/>
    <lineage>
        <taxon>Bacteria</taxon>
        <taxon>Bacillati</taxon>
        <taxon>Actinomycetota</taxon>
        <taxon>Actinomycetes</taxon>
        <taxon>Kitasatosporales</taxon>
        <taxon>Streptomycetaceae</taxon>
        <taxon>Streptomyces</taxon>
    </lineage>
</organism>
<evidence type="ECO:0000256" key="1">
    <source>
        <dbReference type="ARBA" id="ARBA00022679"/>
    </source>
</evidence>
<dbReference type="Gene3D" id="3.30.450.40">
    <property type="match status" value="1"/>
</dbReference>
<gene>
    <name evidence="6" type="ORF">DVA86_16790</name>
</gene>
<dbReference type="InterPro" id="IPR003018">
    <property type="entry name" value="GAF"/>
</dbReference>
<dbReference type="Pfam" id="PF03861">
    <property type="entry name" value="ANTAR"/>
    <property type="match status" value="1"/>
</dbReference>
<name>A0A345XR04_9ACTN</name>
<keyword evidence="2" id="KW-0418">Kinase</keyword>
<keyword evidence="7" id="KW-1185">Reference proteome</keyword>